<dbReference type="EMBL" id="OY731404">
    <property type="protein sequence ID" value="CAJ1969042.1"/>
    <property type="molecule type" value="Genomic_DNA"/>
</dbReference>
<protein>
    <submittedName>
        <fullName evidence="1">Uncharacterized protein</fullName>
    </submittedName>
</protein>
<feature type="non-terminal residue" evidence="1">
    <location>
        <position position="1"/>
    </location>
</feature>
<sequence>FDSKFSQALSKFASCVNASESTPLELDEERPRNRYWFVDAYGRYKGQVYGIV</sequence>
<dbReference type="Gramene" id="rna-AYBTSS11_LOCUS22048">
    <property type="protein sequence ID" value="CAJ1969042.1"/>
    <property type="gene ID" value="gene-AYBTSS11_LOCUS22048"/>
</dbReference>
<proteinExistence type="predicted"/>
<organism evidence="1 2">
    <name type="scientific">Sphenostylis stenocarpa</name>
    <dbReference type="NCBI Taxonomy" id="92480"/>
    <lineage>
        <taxon>Eukaryota</taxon>
        <taxon>Viridiplantae</taxon>
        <taxon>Streptophyta</taxon>
        <taxon>Embryophyta</taxon>
        <taxon>Tracheophyta</taxon>
        <taxon>Spermatophyta</taxon>
        <taxon>Magnoliopsida</taxon>
        <taxon>eudicotyledons</taxon>
        <taxon>Gunneridae</taxon>
        <taxon>Pentapetalae</taxon>
        <taxon>rosids</taxon>
        <taxon>fabids</taxon>
        <taxon>Fabales</taxon>
        <taxon>Fabaceae</taxon>
        <taxon>Papilionoideae</taxon>
        <taxon>50 kb inversion clade</taxon>
        <taxon>NPAAA clade</taxon>
        <taxon>indigoferoid/millettioid clade</taxon>
        <taxon>Phaseoleae</taxon>
        <taxon>Sphenostylis</taxon>
    </lineage>
</organism>
<evidence type="ECO:0000313" key="2">
    <source>
        <dbReference type="Proteomes" id="UP001189624"/>
    </source>
</evidence>
<evidence type="ECO:0000313" key="1">
    <source>
        <dbReference type="EMBL" id="CAJ1969042.1"/>
    </source>
</evidence>
<accession>A0AA86SWP7</accession>
<dbReference type="Proteomes" id="UP001189624">
    <property type="component" value="Chromosome 7"/>
</dbReference>
<keyword evidence="2" id="KW-1185">Reference proteome</keyword>
<reference evidence="1" key="1">
    <citation type="submission" date="2023-10" db="EMBL/GenBank/DDBJ databases">
        <authorList>
            <person name="Domelevo Entfellner J.-B."/>
        </authorList>
    </citation>
    <scope>NUCLEOTIDE SEQUENCE</scope>
</reference>
<name>A0AA86SWP7_9FABA</name>
<gene>
    <name evidence="1" type="ORF">AYBTSS11_LOCUS22048</name>
</gene>
<dbReference type="AlphaFoldDB" id="A0AA86SWP7"/>